<dbReference type="AlphaFoldDB" id="A0AAD5N4K7"/>
<comment type="caution">
    <text evidence="2">The sequence shown here is derived from an EMBL/GenBank/DDBJ whole genome shotgun (WGS) entry which is preliminary data.</text>
</comment>
<gene>
    <name evidence="2" type="ORF">KIN20_019216</name>
</gene>
<dbReference type="Proteomes" id="UP001196413">
    <property type="component" value="Unassembled WGS sequence"/>
</dbReference>
<evidence type="ECO:0000313" key="3">
    <source>
        <dbReference type="Proteomes" id="UP001196413"/>
    </source>
</evidence>
<feature type="region of interest" description="Disordered" evidence="1">
    <location>
        <begin position="90"/>
        <end position="113"/>
    </location>
</feature>
<reference evidence="2" key="1">
    <citation type="submission" date="2021-06" db="EMBL/GenBank/DDBJ databases">
        <title>Parelaphostrongylus tenuis whole genome reference sequence.</title>
        <authorList>
            <person name="Garwood T.J."/>
            <person name="Larsen P.A."/>
            <person name="Fountain-Jones N.M."/>
            <person name="Garbe J.R."/>
            <person name="Macchietto M.G."/>
            <person name="Kania S.A."/>
            <person name="Gerhold R.W."/>
            <person name="Richards J.E."/>
            <person name="Wolf T.M."/>
        </authorList>
    </citation>
    <scope>NUCLEOTIDE SEQUENCE</scope>
    <source>
        <strain evidence="2">MNPRO001-30</strain>
        <tissue evidence="2">Meninges</tissue>
    </source>
</reference>
<proteinExistence type="predicted"/>
<organism evidence="2 3">
    <name type="scientific">Parelaphostrongylus tenuis</name>
    <name type="common">Meningeal worm</name>
    <dbReference type="NCBI Taxonomy" id="148309"/>
    <lineage>
        <taxon>Eukaryota</taxon>
        <taxon>Metazoa</taxon>
        <taxon>Ecdysozoa</taxon>
        <taxon>Nematoda</taxon>
        <taxon>Chromadorea</taxon>
        <taxon>Rhabditida</taxon>
        <taxon>Rhabditina</taxon>
        <taxon>Rhabditomorpha</taxon>
        <taxon>Strongyloidea</taxon>
        <taxon>Metastrongylidae</taxon>
        <taxon>Parelaphostrongylus</taxon>
    </lineage>
</organism>
<sequence length="113" mass="13069">MPVVEQRSSIIDVIRHVSSSCHRLVSLKFSTEMIKLLLDEYGDLWRRNWKLAITLLSKECHLRDTCELSVDHLPHTSGWDDYFLIPHYPQNPSIDDEASESLNRTESDDVSDA</sequence>
<evidence type="ECO:0000256" key="1">
    <source>
        <dbReference type="SAM" id="MobiDB-lite"/>
    </source>
</evidence>
<name>A0AAD5N4K7_PARTN</name>
<accession>A0AAD5N4K7</accession>
<evidence type="ECO:0000313" key="2">
    <source>
        <dbReference type="EMBL" id="KAJ1360286.1"/>
    </source>
</evidence>
<dbReference type="EMBL" id="JAHQIW010003835">
    <property type="protein sequence ID" value="KAJ1360286.1"/>
    <property type="molecule type" value="Genomic_DNA"/>
</dbReference>
<keyword evidence="3" id="KW-1185">Reference proteome</keyword>
<protein>
    <submittedName>
        <fullName evidence="2">Uncharacterized protein</fullName>
    </submittedName>
</protein>